<evidence type="ECO:0000313" key="6">
    <source>
        <dbReference type="EMBL" id="KAK4497572.1"/>
    </source>
</evidence>
<dbReference type="PANTHER" id="PTHR11552:SF147">
    <property type="entry name" value="CHOLINE DEHYDROGENASE, MITOCHONDRIAL"/>
    <property type="match status" value="1"/>
</dbReference>
<evidence type="ECO:0000256" key="2">
    <source>
        <dbReference type="ARBA" id="ARBA00010790"/>
    </source>
</evidence>
<accession>A0ABR0E814</accession>
<comment type="cofactor">
    <cofactor evidence="1">
        <name>FAD</name>
        <dbReference type="ChEBI" id="CHEBI:57692"/>
    </cofactor>
</comment>
<evidence type="ECO:0000259" key="5">
    <source>
        <dbReference type="PROSITE" id="PS00624"/>
    </source>
</evidence>
<dbReference type="PANTHER" id="PTHR11552">
    <property type="entry name" value="GLUCOSE-METHANOL-CHOLINE GMC OXIDOREDUCTASE"/>
    <property type="match status" value="1"/>
</dbReference>
<evidence type="ECO:0000256" key="3">
    <source>
        <dbReference type="ARBA" id="ARBA00022630"/>
    </source>
</evidence>
<dbReference type="SUPFAM" id="SSF51905">
    <property type="entry name" value="FAD/NAD(P)-binding domain"/>
    <property type="match status" value="1"/>
</dbReference>
<dbReference type="Pfam" id="PF00732">
    <property type="entry name" value="GMC_oxred_N"/>
    <property type="match status" value="1"/>
</dbReference>
<reference evidence="6 7" key="1">
    <citation type="journal article" date="2023" name="G3 (Bethesda)">
        <title>A chromosome-level genome assembly of Zasmidium syzygii isolated from banana leaves.</title>
        <authorList>
            <person name="van Westerhoven A.C."/>
            <person name="Mehrabi R."/>
            <person name="Talebi R."/>
            <person name="Steentjes M.B.F."/>
            <person name="Corcolon B."/>
            <person name="Chong P.A."/>
            <person name="Kema G.H.J."/>
            <person name="Seidl M.F."/>
        </authorList>
    </citation>
    <scope>NUCLEOTIDE SEQUENCE [LARGE SCALE GENOMIC DNA]</scope>
    <source>
        <strain evidence="6 7">P124</strain>
    </source>
</reference>
<keyword evidence="4" id="KW-0274">FAD</keyword>
<protein>
    <recommendedName>
        <fullName evidence="5">Glucose-methanol-choline oxidoreductase N-terminal domain-containing protein</fullName>
    </recommendedName>
</protein>
<dbReference type="InterPro" id="IPR012132">
    <property type="entry name" value="GMC_OxRdtase"/>
</dbReference>
<dbReference type="Gene3D" id="3.30.560.10">
    <property type="entry name" value="Glucose Oxidase, domain 3"/>
    <property type="match status" value="1"/>
</dbReference>
<comment type="similarity">
    <text evidence="2">Belongs to the GMC oxidoreductase family.</text>
</comment>
<dbReference type="InterPro" id="IPR036188">
    <property type="entry name" value="FAD/NAD-bd_sf"/>
</dbReference>
<keyword evidence="7" id="KW-1185">Reference proteome</keyword>
<evidence type="ECO:0000256" key="4">
    <source>
        <dbReference type="ARBA" id="ARBA00022827"/>
    </source>
</evidence>
<gene>
    <name evidence="6" type="ORF">PRZ48_012023</name>
</gene>
<keyword evidence="3" id="KW-0285">Flavoprotein</keyword>
<dbReference type="PIRSF" id="PIRSF000137">
    <property type="entry name" value="Alcohol_oxidase"/>
    <property type="match status" value="1"/>
</dbReference>
<evidence type="ECO:0000256" key="1">
    <source>
        <dbReference type="ARBA" id="ARBA00001974"/>
    </source>
</evidence>
<dbReference type="InterPro" id="IPR007867">
    <property type="entry name" value="GMC_OxRtase_C"/>
</dbReference>
<dbReference type="InterPro" id="IPR000172">
    <property type="entry name" value="GMC_OxRdtase_N"/>
</dbReference>
<evidence type="ECO:0000313" key="7">
    <source>
        <dbReference type="Proteomes" id="UP001305779"/>
    </source>
</evidence>
<proteinExistence type="inferred from homology"/>
<dbReference type="Proteomes" id="UP001305779">
    <property type="component" value="Unassembled WGS sequence"/>
</dbReference>
<feature type="domain" description="Glucose-methanol-choline oxidoreductase N-terminal" evidence="5">
    <location>
        <begin position="262"/>
        <end position="276"/>
    </location>
</feature>
<dbReference type="PROSITE" id="PS00624">
    <property type="entry name" value="GMC_OXRED_2"/>
    <property type="match status" value="1"/>
</dbReference>
<comment type="caution">
    <text evidence="6">The sequence shown here is derived from an EMBL/GenBank/DDBJ whole genome shotgun (WGS) entry which is preliminary data.</text>
</comment>
<name>A0ABR0E814_ZASCE</name>
<sequence>MDGKFTWKLPNGNLHVGRNGTQPHGAQPLGILYPRTGTLGGCGNHNALNLLLPPDRDWEKYAGVLNDSSWGTARMRTYFEKIENCNYLPKGTAGHGFNGWLHSNTNDQSVRTSDHSFIQLASAAMSTLNQSNATIAADVIRVMQADMNSADPDRYQHQGVYTIPGHIDTLRRRSSSQTYIDETIAQRWQNGSQRYPLTVSTTSLATKIVFSNVTSPGSTPKAVGVDYLYGSALYKADPRFDGTQAGVSMRAMANKEVIIAGGAFNTPQLLKLSGIGPAEELQRFNITVVKDLPAVGSYLTDNNEGGVEASASADFRGFGECTNLAPGDPCWLEWERHGTVAYGQGPPPMGLLARSSVSESEDSDLFMFGSSGSQYFRGYYPGFSHAQAPPNTWWFSIVRMQSHNHAGTVKLRSADPQDPPEINFNTFSEGGKIDVQALTEGVELARSIFANTMQPTGPFNNTVPGPPFTNITEGIRAEAWGHHAAGSCRLGLDESTSCADTNFKVHGVQSLRIVDASIFPHMPGAFPILPVFMIAEKAFDVISRGL</sequence>
<dbReference type="Gene3D" id="3.50.50.60">
    <property type="entry name" value="FAD/NAD(P)-binding domain"/>
    <property type="match status" value="1"/>
</dbReference>
<dbReference type="Pfam" id="PF05199">
    <property type="entry name" value="GMC_oxred_C"/>
    <property type="match status" value="1"/>
</dbReference>
<dbReference type="EMBL" id="JAXOVC010000009">
    <property type="protein sequence ID" value="KAK4497572.1"/>
    <property type="molecule type" value="Genomic_DNA"/>
</dbReference>
<organism evidence="6 7">
    <name type="scientific">Zasmidium cellare</name>
    <name type="common">Wine cellar mold</name>
    <name type="synonym">Racodium cellare</name>
    <dbReference type="NCBI Taxonomy" id="395010"/>
    <lineage>
        <taxon>Eukaryota</taxon>
        <taxon>Fungi</taxon>
        <taxon>Dikarya</taxon>
        <taxon>Ascomycota</taxon>
        <taxon>Pezizomycotina</taxon>
        <taxon>Dothideomycetes</taxon>
        <taxon>Dothideomycetidae</taxon>
        <taxon>Mycosphaerellales</taxon>
        <taxon>Mycosphaerellaceae</taxon>
        <taxon>Zasmidium</taxon>
    </lineage>
</organism>
<dbReference type="SUPFAM" id="SSF54373">
    <property type="entry name" value="FAD-linked reductases, C-terminal domain"/>
    <property type="match status" value="1"/>
</dbReference>